<dbReference type="PROSITE" id="PS00061">
    <property type="entry name" value="ADH_SHORT"/>
    <property type="match status" value="1"/>
</dbReference>
<feature type="domain" description="Ketoreductase" evidence="4">
    <location>
        <begin position="6"/>
        <end position="185"/>
    </location>
</feature>
<sequence>MGLAGRAVVVTGAAGGLGAQIAAAVHRRGARLVLVDVAAEPLLALQRRLACEAVVADIAESNGRALVVSACEDLGRAPDILINNAGTERATEFAQLSPAEIRHALDVNLLGAMLLTHALLPAMRQQHSGHVITMASMAAIKPVPFNAVYNTAKAGLVAFSLSLSKELEGSGVDATVICPSAVSQVGMWARASPGLSGNRLVDSSTVPPAAVVDGVLRAIARRPRRVLVGSRLVRAGALLSGLSTSVDTATDRLSGIQDVYRERIRTDRGNAL</sequence>
<evidence type="ECO:0000256" key="3">
    <source>
        <dbReference type="RuleBase" id="RU000363"/>
    </source>
</evidence>
<proteinExistence type="inferred from homology"/>
<name>A0A934KMQ8_9BACT</name>
<dbReference type="InterPro" id="IPR057326">
    <property type="entry name" value="KR_dom"/>
</dbReference>
<keyword evidence="2" id="KW-0560">Oxidoreductase</keyword>
<accession>A0A934KMQ8</accession>
<dbReference type="InterPro" id="IPR020904">
    <property type="entry name" value="Sc_DH/Rdtase_CS"/>
</dbReference>
<dbReference type="GO" id="GO:0016020">
    <property type="term" value="C:membrane"/>
    <property type="evidence" value="ECO:0007669"/>
    <property type="project" value="TreeGrafter"/>
</dbReference>
<dbReference type="Gene3D" id="3.40.50.720">
    <property type="entry name" value="NAD(P)-binding Rossmann-like Domain"/>
    <property type="match status" value="1"/>
</dbReference>
<dbReference type="PRINTS" id="PR00080">
    <property type="entry name" value="SDRFAMILY"/>
</dbReference>
<comment type="caution">
    <text evidence="5">The sequence shown here is derived from an EMBL/GenBank/DDBJ whole genome shotgun (WGS) entry which is preliminary data.</text>
</comment>
<dbReference type="PANTHER" id="PTHR44196:SF1">
    <property type="entry name" value="DEHYDROGENASE_REDUCTASE SDR FAMILY MEMBER 7B"/>
    <property type="match status" value="1"/>
</dbReference>
<dbReference type="InterPro" id="IPR036291">
    <property type="entry name" value="NAD(P)-bd_dom_sf"/>
</dbReference>
<dbReference type="InterPro" id="IPR002347">
    <property type="entry name" value="SDR_fam"/>
</dbReference>
<protein>
    <submittedName>
        <fullName evidence="5">SDR family NAD(P)-dependent oxidoreductase</fullName>
    </submittedName>
</protein>
<dbReference type="Pfam" id="PF00106">
    <property type="entry name" value="adh_short"/>
    <property type="match status" value="1"/>
</dbReference>
<dbReference type="Proteomes" id="UP000614410">
    <property type="component" value="Unassembled WGS sequence"/>
</dbReference>
<evidence type="ECO:0000256" key="1">
    <source>
        <dbReference type="ARBA" id="ARBA00006484"/>
    </source>
</evidence>
<organism evidence="5 6">
    <name type="scientific">Candidatus Amunia macphersoniae</name>
    <dbReference type="NCBI Taxonomy" id="3127014"/>
    <lineage>
        <taxon>Bacteria</taxon>
        <taxon>Bacillati</taxon>
        <taxon>Candidatus Dormiibacterota</taxon>
        <taxon>Candidatus Dormibacteria</taxon>
        <taxon>Candidatus Aeolococcales</taxon>
        <taxon>Candidatus Aeolococcaceae</taxon>
        <taxon>Candidatus Amunia</taxon>
    </lineage>
</organism>
<dbReference type="AlphaFoldDB" id="A0A934KMQ8"/>
<evidence type="ECO:0000313" key="5">
    <source>
        <dbReference type="EMBL" id="MBJ7608625.1"/>
    </source>
</evidence>
<dbReference type="SMART" id="SM00822">
    <property type="entry name" value="PKS_KR"/>
    <property type="match status" value="1"/>
</dbReference>
<reference evidence="5 6" key="1">
    <citation type="submission" date="2020-10" db="EMBL/GenBank/DDBJ databases">
        <title>Ca. Dormibacterota MAGs.</title>
        <authorList>
            <person name="Montgomery K."/>
        </authorList>
    </citation>
    <scope>NUCLEOTIDE SEQUENCE [LARGE SCALE GENOMIC DNA]</scope>
    <source>
        <strain evidence="5">Mitchell_Peninsula_5</strain>
    </source>
</reference>
<dbReference type="EMBL" id="JAEKNN010000021">
    <property type="protein sequence ID" value="MBJ7608625.1"/>
    <property type="molecule type" value="Genomic_DNA"/>
</dbReference>
<gene>
    <name evidence="5" type="ORF">JF887_04225</name>
</gene>
<dbReference type="SUPFAM" id="SSF51735">
    <property type="entry name" value="NAD(P)-binding Rossmann-fold domains"/>
    <property type="match status" value="1"/>
</dbReference>
<dbReference type="GO" id="GO:0016491">
    <property type="term" value="F:oxidoreductase activity"/>
    <property type="evidence" value="ECO:0007669"/>
    <property type="project" value="UniProtKB-KW"/>
</dbReference>
<evidence type="ECO:0000259" key="4">
    <source>
        <dbReference type="SMART" id="SM00822"/>
    </source>
</evidence>
<evidence type="ECO:0000256" key="2">
    <source>
        <dbReference type="ARBA" id="ARBA00023002"/>
    </source>
</evidence>
<comment type="similarity">
    <text evidence="1 3">Belongs to the short-chain dehydrogenases/reductases (SDR) family.</text>
</comment>
<dbReference type="PRINTS" id="PR00081">
    <property type="entry name" value="GDHRDH"/>
</dbReference>
<dbReference type="PANTHER" id="PTHR44196">
    <property type="entry name" value="DEHYDROGENASE/REDUCTASE SDR FAMILY MEMBER 7B"/>
    <property type="match status" value="1"/>
</dbReference>
<evidence type="ECO:0000313" key="6">
    <source>
        <dbReference type="Proteomes" id="UP000614410"/>
    </source>
</evidence>
<dbReference type="CDD" id="cd05233">
    <property type="entry name" value="SDR_c"/>
    <property type="match status" value="1"/>
</dbReference>